<accession>A0ABS8AED8</accession>
<evidence type="ECO:0000313" key="3">
    <source>
        <dbReference type="Proteomes" id="UP001165297"/>
    </source>
</evidence>
<reference evidence="2" key="1">
    <citation type="submission" date="2021-10" db="EMBL/GenBank/DDBJ databases">
        <authorList>
            <person name="Dean J.D."/>
            <person name="Kim M.K."/>
            <person name="Newey C.N."/>
            <person name="Stoker T.S."/>
            <person name="Thompson D.W."/>
            <person name="Grose J.H."/>
        </authorList>
    </citation>
    <scope>NUCLEOTIDE SEQUENCE</scope>
    <source>
        <strain evidence="2">BT635</strain>
    </source>
</reference>
<dbReference type="Gene3D" id="3.40.50.150">
    <property type="entry name" value="Vaccinia Virus protein VP39"/>
    <property type="match status" value="1"/>
</dbReference>
<evidence type="ECO:0000256" key="1">
    <source>
        <dbReference type="SAM" id="Phobius"/>
    </source>
</evidence>
<comment type="caution">
    <text evidence="2">The sequence shown here is derived from an EMBL/GenBank/DDBJ whole genome shotgun (WGS) entry which is preliminary data.</text>
</comment>
<keyword evidence="1" id="KW-0472">Membrane</keyword>
<sequence>MKRIHLFELEDFPWFPGWLRTCLTRLMVVMHRAIGSPQQLSKLLIRALAHSRQPRIVDLCSGSGGPMLEVLAHLQRQPGNSDLALVLTDLYPNIEVAEAVNRSTPPHLSYRTTPVDASQVGADLPGVRTMTGSFHHMRPALARAILQNARDSRQPICIYEMSDNSLPTAIWWISLPLIFVIAFFLTLFVRPLTWRQVVFTFLVPIIPLCFAWDGAVSNARTYTLRDMDDLLAGLETEGYTWEKGRITGRGTKLYLLGLPT</sequence>
<dbReference type="EMBL" id="JAJADQ010000005">
    <property type="protein sequence ID" value="MCB2378307.1"/>
    <property type="molecule type" value="Genomic_DNA"/>
</dbReference>
<evidence type="ECO:0008006" key="4">
    <source>
        <dbReference type="Google" id="ProtNLM"/>
    </source>
</evidence>
<organism evidence="2 3">
    <name type="scientific">Hymenobacter nitidus</name>
    <dbReference type="NCBI Taxonomy" id="2880929"/>
    <lineage>
        <taxon>Bacteria</taxon>
        <taxon>Pseudomonadati</taxon>
        <taxon>Bacteroidota</taxon>
        <taxon>Cytophagia</taxon>
        <taxon>Cytophagales</taxon>
        <taxon>Hymenobacteraceae</taxon>
        <taxon>Hymenobacter</taxon>
    </lineage>
</organism>
<dbReference type="RefSeq" id="WP_226185867.1">
    <property type="nucleotide sequence ID" value="NZ_JAJADQ010000005.1"/>
</dbReference>
<name>A0ABS8AED8_9BACT</name>
<keyword evidence="1" id="KW-1133">Transmembrane helix</keyword>
<feature type="transmembrane region" description="Helical" evidence="1">
    <location>
        <begin position="194"/>
        <end position="215"/>
    </location>
</feature>
<protein>
    <recommendedName>
        <fullName evidence="4">Class I SAM-dependent methyltransferase</fullName>
    </recommendedName>
</protein>
<dbReference type="InterPro" id="IPR029063">
    <property type="entry name" value="SAM-dependent_MTases_sf"/>
</dbReference>
<gene>
    <name evidence="2" type="ORF">LGH70_11975</name>
</gene>
<dbReference type="SUPFAM" id="SSF53335">
    <property type="entry name" value="S-adenosyl-L-methionine-dependent methyltransferases"/>
    <property type="match status" value="1"/>
</dbReference>
<dbReference type="Proteomes" id="UP001165297">
    <property type="component" value="Unassembled WGS sequence"/>
</dbReference>
<evidence type="ECO:0000313" key="2">
    <source>
        <dbReference type="EMBL" id="MCB2378307.1"/>
    </source>
</evidence>
<keyword evidence="1" id="KW-0812">Transmembrane</keyword>
<feature type="transmembrane region" description="Helical" evidence="1">
    <location>
        <begin position="169"/>
        <end position="188"/>
    </location>
</feature>
<keyword evidence="3" id="KW-1185">Reference proteome</keyword>
<proteinExistence type="predicted"/>